<sequence>MKKLLLLVFIMFAGFNLAKAQSAEFKFEKEVHDFGKIKEGTVATYDFKFVNVGDEPLIITNVTAPCGCTVPKWTKEPVKKGETGIVTVSYNSAGRPMPFNKNVTITSNSKTPSKVLYIKGEVEPAAKPAGK</sequence>
<dbReference type="AlphaFoldDB" id="A0A2S4ZZG8"/>
<dbReference type="RefSeq" id="WP_103790064.1">
    <property type="nucleotide sequence ID" value="NZ_PQVF01000011.1"/>
</dbReference>
<feature type="chain" id="PRO_5015478676" description="DUF1573 domain-containing protein" evidence="1">
    <location>
        <begin position="21"/>
        <end position="131"/>
    </location>
</feature>
<organism evidence="2 3">
    <name type="scientific">Solitalea longa</name>
    <dbReference type="NCBI Taxonomy" id="2079460"/>
    <lineage>
        <taxon>Bacteria</taxon>
        <taxon>Pseudomonadati</taxon>
        <taxon>Bacteroidota</taxon>
        <taxon>Sphingobacteriia</taxon>
        <taxon>Sphingobacteriales</taxon>
        <taxon>Sphingobacteriaceae</taxon>
        <taxon>Solitalea</taxon>
    </lineage>
</organism>
<dbReference type="Gene3D" id="2.60.40.10">
    <property type="entry name" value="Immunoglobulins"/>
    <property type="match status" value="1"/>
</dbReference>
<dbReference type="OrthoDB" id="826619at2"/>
<feature type="signal peptide" evidence="1">
    <location>
        <begin position="1"/>
        <end position="20"/>
    </location>
</feature>
<name>A0A2S4ZZG8_9SPHI</name>
<protein>
    <recommendedName>
        <fullName evidence="4">DUF1573 domain-containing protein</fullName>
    </recommendedName>
</protein>
<proteinExistence type="predicted"/>
<comment type="caution">
    <text evidence="2">The sequence shown here is derived from an EMBL/GenBank/DDBJ whole genome shotgun (WGS) entry which is preliminary data.</text>
</comment>
<evidence type="ECO:0000313" key="3">
    <source>
        <dbReference type="Proteomes" id="UP000236893"/>
    </source>
</evidence>
<evidence type="ECO:0000256" key="1">
    <source>
        <dbReference type="SAM" id="SignalP"/>
    </source>
</evidence>
<dbReference type="Pfam" id="PF07610">
    <property type="entry name" value="DUF1573"/>
    <property type="match status" value="1"/>
</dbReference>
<dbReference type="PANTHER" id="PTHR37833:SF1">
    <property type="entry name" value="SIGNAL PEPTIDE PROTEIN"/>
    <property type="match status" value="1"/>
</dbReference>
<keyword evidence="1" id="KW-0732">Signal</keyword>
<evidence type="ECO:0008006" key="4">
    <source>
        <dbReference type="Google" id="ProtNLM"/>
    </source>
</evidence>
<accession>A0A2S4ZZG8</accession>
<dbReference type="EMBL" id="PQVF01000011">
    <property type="protein sequence ID" value="POY35459.1"/>
    <property type="molecule type" value="Genomic_DNA"/>
</dbReference>
<dbReference type="InterPro" id="IPR011467">
    <property type="entry name" value="DUF1573"/>
</dbReference>
<dbReference type="PANTHER" id="PTHR37833">
    <property type="entry name" value="LIPOPROTEIN-RELATED"/>
    <property type="match status" value="1"/>
</dbReference>
<dbReference type="InterPro" id="IPR013783">
    <property type="entry name" value="Ig-like_fold"/>
</dbReference>
<keyword evidence="3" id="KW-1185">Reference proteome</keyword>
<evidence type="ECO:0000313" key="2">
    <source>
        <dbReference type="EMBL" id="POY35459.1"/>
    </source>
</evidence>
<gene>
    <name evidence="2" type="ORF">C3K47_15475</name>
</gene>
<reference evidence="2 3" key="1">
    <citation type="submission" date="2018-01" db="EMBL/GenBank/DDBJ databases">
        <authorList>
            <person name="Gaut B.S."/>
            <person name="Morton B.R."/>
            <person name="Clegg M.T."/>
            <person name="Duvall M.R."/>
        </authorList>
    </citation>
    <scope>NUCLEOTIDE SEQUENCE [LARGE SCALE GENOMIC DNA]</scope>
    <source>
        <strain evidence="2 3">HR-AV</strain>
    </source>
</reference>
<dbReference type="Proteomes" id="UP000236893">
    <property type="component" value="Unassembled WGS sequence"/>
</dbReference>